<dbReference type="SMART" id="SM00530">
    <property type="entry name" value="HTH_XRE"/>
    <property type="match status" value="1"/>
</dbReference>
<sequence>MKFGDKLRQLREEKNLSQKEVAEKLNISLRTYASYELNQRRPRTQDKLKEIAAFFGKDVAYLQIDDIDKKAEELERYRHDEMRQRIIDFENSVQNEILPFLNNLGWETSKDNNRSDLMAKLGSVRLIFIFKYFSDKSIFFFPILNTYGRLCTLPLEEGTETYCIIISNSNRLEEIAIKHPPVNLKIPIIFASFNQETNAMDSNNVFKFISQLSQ</sequence>
<dbReference type="CDD" id="cd00093">
    <property type="entry name" value="HTH_XRE"/>
    <property type="match status" value="1"/>
</dbReference>
<feature type="domain" description="HTH cro/C1-type" evidence="2">
    <location>
        <begin position="7"/>
        <end position="62"/>
    </location>
</feature>
<dbReference type="AlphaFoldDB" id="A0A927ZZD0"/>
<evidence type="ECO:0000256" key="1">
    <source>
        <dbReference type="ARBA" id="ARBA00023125"/>
    </source>
</evidence>
<dbReference type="GO" id="GO:0003677">
    <property type="term" value="F:DNA binding"/>
    <property type="evidence" value="ECO:0007669"/>
    <property type="project" value="UniProtKB-KW"/>
</dbReference>
<protein>
    <submittedName>
        <fullName evidence="3">Helix-turn-helix transcriptional regulator</fullName>
    </submittedName>
</protein>
<dbReference type="PROSITE" id="PS50943">
    <property type="entry name" value="HTH_CROC1"/>
    <property type="match status" value="1"/>
</dbReference>
<dbReference type="PANTHER" id="PTHR46558">
    <property type="entry name" value="TRACRIPTIONAL REGULATORY PROTEIN-RELATED-RELATED"/>
    <property type="match status" value="1"/>
</dbReference>
<reference evidence="3" key="1">
    <citation type="submission" date="2019-04" db="EMBL/GenBank/DDBJ databases">
        <title>Evolution of Biomass-Degrading Anaerobic Consortia Revealed by Metagenomics.</title>
        <authorList>
            <person name="Peng X."/>
        </authorList>
    </citation>
    <scope>NUCLEOTIDE SEQUENCE</scope>
    <source>
        <strain evidence="3">SIG242</strain>
    </source>
</reference>
<dbReference type="Gene3D" id="1.10.260.40">
    <property type="entry name" value="lambda repressor-like DNA-binding domains"/>
    <property type="match status" value="1"/>
</dbReference>
<gene>
    <name evidence="3" type="ORF">E7203_08475</name>
</gene>
<comment type="caution">
    <text evidence="3">The sequence shown here is derived from an EMBL/GenBank/DDBJ whole genome shotgun (WGS) entry which is preliminary data.</text>
</comment>
<dbReference type="EMBL" id="SVCA01000007">
    <property type="protein sequence ID" value="MBE6085468.1"/>
    <property type="molecule type" value="Genomic_DNA"/>
</dbReference>
<dbReference type="SUPFAM" id="SSF47413">
    <property type="entry name" value="lambda repressor-like DNA-binding domains"/>
    <property type="match status" value="1"/>
</dbReference>
<dbReference type="Pfam" id="PF01381">
    <property type="entry name" value="HTH_3"/>
    <property type="match status" value="1"/>
</dbReference>
<organism evidence="3 4">
    <name type="scientific">Selenomonas ruminantium</name>
    <dbReference type="NCBI Taxonomy" id="971"/>
    <lineage>
        <taxon>Bacteria</taxon>
        <taxon>Bacillati</taxon>
        <taxon>Bacillota</taxon>
        <taxon>Negativicutes</taxon>
        <taxon>Selenomonadales</taxon>
        <taxon>Selenomonadaceae</taxon>
        <taxon>Selenomonas</taxon>
    </lineage>
</organism>
<dbReference type="InterPro" id="IPR010982">
    <property type="entry name" value="Lambda_DNA-bd_dom_sf"/>
</dbReference>
<evidence type="ECO:0000313" key="4">
    <source>
        <dbReference type="Proteomes" id="UP000772151"/>
    </source>
</evidence>
<keyword evidence="1" id="KW-0238">DNA-binding</keyword>
<dbReference type="InterPro" id="IPR001387">
    <property type="entry name" value="Cro/C1-type_HTH"/>
</dbReference>
<dbReference type="RefSeq" id="WP_303669558.1">
    <property type="nucleotide sequence ID" value="NZ_SVCA01000007.1"/>
</dbReference>
<name>A0A927ZZD0_SELRU</name>
<proteinExistence type="predicted"/>
<dbReference type="PANTHER" id="PTHR46558:SF11">
    <property type="entry name" value="HTH-TYPE TRANSCRIPTIONAL REGULATOR XRE"/>
    <property type="match status" value="1"/>
</dbReference>
<evidence type="ECO:0000313" key="3">
    <source>
        <dbReference type="EMBL" id="MBE6085468.1"/>
    </source>
</evidence>
<accession>A0A927ZZD0</accession>
<evidence type="ECO:0000259" key="2">
    <source>
        <dbReference type="PROSITE" id="PS50943"/>
    </source>
</evidence>
<dbReference type="Proteomes" id="UP000772151">
    <property type="component" value="Unassembled WGS sequence"/>
</dbReference>